<comment type="caution">
    <text evidence="2">The sequence shown here is derived from an EMBL/GenBank/DDBJ whole genome shotgun (WGS) entry which is preliminary data.</text>
</comment>
<reference evidence="2" key="1">
    <citation type="submission" date="2022-01" db="EMBL/GenBank/DDBJ databases">
        <authorList>
            <person name="Braso-Vives M."/>
        </authorList>
    </citation>
    <scope>NUCLEOTIDE SEQUENCE</scope>
</reference>
<evidence type="ECO:0000313" key="3">
    <source>
        <dbReference type="Proteomes" id="UP000838412"/>
    </source>
</evidence>
<keyword evidence="3" id="KW-1185">Reference proteome</keyword>
<dbReference type="AlphaFoldDB" id="A0A8S4MMR6"/>
<dbReference type="Proteomes" id="UP000838412">
    <property type="component" value="Unassembled WGS sequence"/>
</dbReference>
<evidence type="ECO:0000256" key="1">
    <source>
        <dbReference type="SAM" id="MobiDB-lite"/>
    </source>
</evidence>
<dbReference type="EMBL" id="CAKMNS010000195">
    <property type="protein sequence ID" value="CAH1277202.1"/>
    <property type="molecule type" value="Genomic_DNA"/>
</dbReference>
<gene>
    <name evidence="2" type="primary">Hypp9503</name>
    <name evidence="2" type="ORF">BLAG_LOCUS26038</name>
</gene>
<evidence type="ECO:0000313" key="2">
    <source>
        <dbReference type="EMBL" id="CAH1277202.1"/>
    </source>
</evidence>
<protein>
    <submittedName>
        <fullName evidence="2">Hypp9503 protein</fullName>
    </submittedName>
</protein>
<feature type="compositionally biased region" description="Polar residues" evidence="1">
    <location>
        <begin position="106"/>
        <end position="118"/>
    </location>
</feature>
<dbReference type="OrthoDB" id="10552491at2759"/>
<proteinExistence type="predicted"/>
<organism evidence="2 3">
    <name type="scientific">Branchiostoma lanceolatum</name>
    <name type="common">Common lancelet</name>
    <name type="synonym">Amphioxus lanceolatum</name>
    <dbReference type="NCBI Taxonomy" id="7740"/>
    <lineage>
        <taxon>Eukaryota</taxon>
        <taxon>Metazoa</taxon>
        <taxon>Chordata</taxon>
        <taxon>Cephalochordata</taxon>
        <taxon>Leptocardii</taxon>
        <taxon>Amphioxiformes</taxon>
        <taxon>Branchiostomatidae</taxon>
        <taxon>Branchiostoma</taxon>
    </lineage>
</organism>
<name>A0A8S4MMR6_BRALA</name>
<feature type="compositionally biased region" description="Basic and acidic residues" evidence="1">
    <location>
        <begin position="91"/>
        <end position="102"/>
    </location>
</feature>
<feature type="region of interest" description="Disordered" evidence="1">
    <location>
        <begin position="81"/>
        <end position="125"/>
    </location>
</feature>
<accession>A0A8S4MMR6</accession>
<feature type="region of interest" description="Disordered" evidence="1">
    <location>
        <begin position="245"/>
        <end position="266"/>
    </location>
</feature>
<sequence>MEWIEKLTNQVKWSKKGSLSLKNSLPDDVPVPVQFYLSSIRPHDMANALAYIKEGATHYFAQGYVGIVFYGDIDDAWLSSSGSELSEDESTDRSSESSDKTIDNAPDNNSQSTSQPSVETKKGLPLQPDEVGFCVGNKRRAKYKMLEKDFLKVMKKLSDKTSDNAPDNDSQITSQPFVETEKELPLQPGEVGFCVGNKRRAKYKMLEKDFLKVMKKLLIMRQEQNHEDIPGQQEFLDYVDEELHGNEEKDEHQLGNVYSYRTEELN</sequence>